<dbReference type="OrthoDB" id="319748at2157"/>
<name>M0DXR4_9EURY</name>
<evidence type="ECO:0000313" key="3">
    <source>
        <dbReference type="Proteomes" id="UP000011523"/>
    </source>
</evidence>
<keyword evidence="1" id="KW-0472">Membrane</keyword>
<gene>
    <name evidence="2" type="ORF">C472_05708</name>
</gene>
<proteinExistence type="predicted"/>
<feature type="transmembrane region" description="Helical" evidence="1">
    <location>
        <begin position="141"/>
        <end position="166"/>
    </location>
</feature>
<feature type="transmembrane region" description="Helical" evidence="1">
    <location>
        <begin position="110"/>
        <end position="134"/>
    </location>
</feature>
<feature type="transmembrane region" description="Helical" evidence="1">
    <location>
        <begin position="71"/>
        <end position="90"/>
    </location>
</feature>
<sequence>MSPLLWGLLGVSVISLIGLRAAREEGSDPNRLESVAWGLTLAMLSYVMYVSYTASDVAGVAQWIVAGQGRVWVGIGFVTWAGYIWQQTAGEVDNRRDMVDTLRERVTRPMLAIGGIISTVLITALVGLSTFAAVAGDILGFVFGAFASEPGFGAAVVTTVGGWISFGGSVPLIDPFIPAWARGVSPIGWLGFAGLVIIIGLSFRSQNFRQALLGRAN</sequence>
<dbReference type="PATRIC" id="fig|1227485.3.peg.1099"/>
<dbReference type="AlphaFoldDB" id="M0DXR4"/>
<keyword evidence="3" id="KW-1185">Reference proteome</keyword>
<accession>M0DXR4</accession>
<dbReference type="Proteomes" id="UP000011523">
    <property type="component" value="Unassembled WGS sequence"/>
</dbReference>
<evidence type="ECO:0000256" key="1">
    <source>
        <dbReference type="SAM" id="Phobius"/>
    </source>
</evidence>
<keyword evidence="1" id="KW-0812">Transmembrane</keyword>
<comment type="caution">
    <text evidence="2">The sequence shown here is derived from an EMBL/GenBank/DDBJ whole genome shotgun (WGS) entry which is preliminary data.</text>
</comment>
<organism evidence="2 3">
    <name type="scientific">Halorubrum tebenquichense DSM 14210</name>
    <dbReference type="NCBI Taxonomy" id="1227485"/>
    <lineage>
        <taxon>Archaea</taxon>
        <taxon>Methanobacteriati</taxon>
        <taxon>Methanobacteriota</taxon>
        <taxon>Stenosarchaea group</taxon>
        <taxon>Halobacteria</taxon>
        <taxon>Halobacteriales</taxon>
        <taxon>Haloferacaceae</taxon>
        <taxon>Halorubrum</taxon>
    </lineage>
</organism>
<dbReference type="EMBL" id="AOJD01000032">
    <property type="protein sequence ID" value="ELZ38884.1"/>
    <property type="molecule type" value="Genomic_DNA"/>
</dbReference>
<keyword evidence="1" id="KW-1133">Transmembrane helix</keyword>
<feature type="transmembrane region" description="Helical" evidence="1">
    <location>
        <begin position="37"/>
        <end position="59"/>
    </location>
</feature>
<feature type="transmembrane region" description="Helical" evidence="1">
    <location>
        <begin position="186"/>
        <end position="203"/>
    </location>
</feature>
<evidence type="ECO:0000313" key="2">
    <source>
        <dbReference type="EMBL" id="ELZ38884.1"/>
    </source>
</evidence>
<protein>
    <submittedName>
        <fullName evidence="2">Uncharacterized protein</fullName>
    </submittedName>
</protein>
<reference evidence="2 3" key="1">
    <citation type="journal article" date="2014" name="PLoS Genet.">
        <title>Phylogenetically driven sequencing of extremely halophilic archaea reveals strategies for static and dynamic osmo-response.</title>
        <authorList>
            <person name="Becker E.A."/>
            <person name="Seitzer P.M."/>
            <person name="Tritt A."/>
            <person name="Larsen D."/>
            <person name="Krusor M."/>
            <person name="Yao A.I."/>
            <person name="Wu D."/>
            <person name="Madern D."/>
            <person name="Eisen J.A."/>
            <person name="Darling A.E."/>
            <person name="Facciotti M.T."/>
        </authorList>
    </citation>
    <scope>NUCLEOTIDE SEQUENCE [LARGE SCALE GENOMIC DNA]</scope>
    <source>
        <strain evidence="2 3">DSM 14210</strain>
    </source>
</reference>